<dbReference type="Proteomes" id="UP001303946">
    <property type="component" value="Chromosome"/>
</dbReference>
<keyword evidence="1" id="KW-0966">Cell projection</keyword>
<dbReference type="RefSeq" id="WP_316702726.1">
    <property type="nucleotide sequence ID" value="NZ_CP136336.1"/>
</dbReference>
<evidence type="ECO:0000313" key="1">
    <source>
        <dbReference type="EMBL" id="WOB09851.1"/>
    </source>
</evidence>
<keyword evidence="1" id="KW-0282">Flagellum</keyword>
<protein>
    <submittedName>
        <fullName evidence="1">Flagellar biosynthesis protein</fullName>
    </submittedName>
</protein>
<dbReference type="EMBL" id="CP136336">
    <property type="protein sequence ID" value="WOB09851.1"/>
    <property type="molecule type" value="Genomic_DNA"/>
</dbReference>
<gene>
    <name evidence="1" type="ORF">RXV79_07230</name>
</gene>
<sequence>MYDAYDSSFPTDQAAGLRQMFAHARVRFVPVVANPHVAFGGVMLERLCTAFGEHGAHVLVIDASDRAPAPKELAALLDLAECVETLSTQVSYLAARGLPVRCVDATGSTASFLHAVADAAPHADVVLVHATEADLCRMFARSEARPLLLADDRPSAVTHAYAAMKLLNQRAGLVVFDLLLSASPNSPRAERIAIQLATCADDFLGAVLRDWLQIDPASDAREAPTSALRRWARDVLMQAPGAHVGARGLHTAQHQAQHVLN</sequence>
<reference evidence="1 2" key="1">
    <citation type="submission" date="2023-10" db="EMBL/GenBank/DDBJ databases">
        <title>Bacteria for the degradation of biodegradable plastic PBAT(Polybutylene adipate terephthalate).</title>
        <authorList>
            <person name="Weon H.-Y."/>
            <person name="Yeon J."/>
        </authorList>
    </citation>
    <scope>NUCLEOTIDE SEQUENCE [LARGE SCALE GENOMIC DNA]</scope>
    <source>
        <strain evidence="1 2">SBD 7-3</strain>
    </source>
</reference>
<evidence type="ECO:0000313" key="2">
    <source>
        <dbReference type="Proteomes" id="UP001303946"/>
    </source>
</evidence>
<keyword evidence="1" id="KW-0969">Cilium</keyword>
<keyword evidence="2" id="KW-1185">Reference proteome</keyword>
<proteinExistence type="predicted"/>
<accession>A0ABZ0D2X2</accession>
<name>A0ABZ0D2X2_9BURK</name>
<organism evidence="1 2">
    <name type="scientific">Piscinibacter gummiphilus</name>
    <dbReference type="NCBI Taxonomy" id="946333"/>
    <lineage>
        <taxon>Bacteria</taxon>
        <taxon>Pseudomonadati</taxon>
        <taxon>Pseudomonadota</taxon>
        <taxon>Betaproteobacteria</taxon>
        <taxon>Burkholderiales</taxon>
        <taxon>Sphaerotilaceae</taxon>
        <taxon>Piscinibacter</taxon>
    </lineage>
</organism>